<dbReference type="PANTHER" id="PTHR35936">
    <property type="entry name" value="MEMBRANE-BOUND LYTIC MUREIN TRANSGLYCOSYLASE F"/>
    <property type="match status" value="1"/>
</dbReference>
<dbReference type="SUPFAM" id="SSF53850">
    <property type="entry name" value="Periplasmic binding protein-like II"/>
    <property type="match status" value="1"/>
</dbReference>
<proteinExistence type="predicted"/>
<dbReference type="RefSeq" id="WP_011247772.1">
    <property type="nucleotide sequence ID" value="NZ_BOQQ01000002.1"/>
</dbReference>
<protein>
    <submittedName>
        <fullName evidence="5">Amino acid ABC transporter substrate-binding protein</fullName>
    </submittedName>
</protein>
<reference evidence="5 6" key="1">
    <citation type="submission" date="2017-07" db="EMBL/GenBank/DDBJ databases">
        <title>Isolation and whole genome analysis of endospore-forming bacteria from heroin.</title>
        <authorList>
            <person name="Kalinowski J."/>
            <person name="Ahrens B."/>
            <person name="Al-Dilaimi A."/>
            <person name="Winkler A."/>
            <person name="Wibberg D."/>
            <person name="Schleenbecker U."/>
            <person name="Ruckert C."/>
            <person name="Wolfel R."/>
            <person name="Grass G."/>
        </authorList>
    </citation>
    <scope>NUCLEOTIDE SEQUENCE [LARGE SCALE GENOMIC DNA]</scope>
    <source>
        <strain evidence="5 6">7539</strain>
    </source>
</reference>
<evidence type="ECO:0000259" key="4">
    <source>
        <dbReference type="SMART" id="SM00062"/>
    </source>
</evidence>
<evidence type="ECO:0000256" key="2">
    <source>
        <dbReference type="ARBA" id="ARBA00023139"/>
    </source>
</evidence>
<evidence type="ECO:0000313" key="5">
    <source>
        <dbReference type="EMBL" id="PAE89848.1"/>
    </source>
</evidence>
<dbReference type="Proteomes" id="UP000216207">
    <property type="component" value="Unassembled WGS sequence"/>
</dbReference>
<evidence type="ECO:0000256" key="3">
    <source>
        <dbReference type="ARBA" id="ARBA00023288"/>
    </source>
</evidence>
<dbReference type="InterPro" id="IPR001638">
    <property type="entry name" value="Solute-binding_3/MltF_N"/>
</dbReference>
<dbReference type="Pfam" id="PF00497">
    <property type="entry name" value="SBP_bac_3"/>
    <property type="match status" value="1"/>
</dbReference>
<evidence type="ECO:0000256" key="1">
    <source>
        <dbReference type="ARBA" id="ARBA00022729"/>
    </source>
</evidence>
<dbReference type="Gene3D" id="3.40.190.10">
    <property type="entry name" value="Periplasmic binding protein-like II"/>
    <property type="match status" value="2"/>
</dbReference>
<gene>
    <name evidence="5" type="ORF">CHH72_06210</name>
</gene>
<dbReference type="OMA" id="YPTSYHD"/>
<dbReference type="EMBL" id="NPCC01000006">
    <property type="protein sequence ID" value="PAE89848.1"/>
    <property type="molecule type" value="Genomic_DNA"/>
</dbReference>
<name>A0A268P2D3_SHOCL</name>
<evidence type="ECO:0000313" key="6">
    <source>
        <dbReference type="Proteomes" id="UP000216207"/>
    </source>
</evidence>
<keyword evidence="1" id="KW-0732">Signal</keyword>
<organism evidence="5 6">
    <name type="scientific">Shouchella clausii</name>
    <name type="common">Alkalihalobacillus clausii</name>
    <dbReference type="NCBI Taxonomy" id="79880"/>
    <lineage>
        <taxon>Bacteria</taxon>
        <taxon>Bacillati</taxon>
        <taxon>Bacillota</taxon>
        <taxon>Bacilli</taxon>
        <taxon>Bacillales</taxon>
        <taxon>Bacillaceae</taxon>
        <taxon>Shouchella</taxon>
    </lineage>
</organism>
<dbReference type="PANTHER" id="PTHR35936:SF34">
    <property type="entry name" value="ABC TRANSPORTER EXTRACELLULAR-BINDING PROTEIN YCKB-RELATED"/>
    <property type="match status" value="1"/>
</dbReference>
<dbReference type="PROSITE" id="PS51257">
    <property type="entry name" value="PROKAR_LIPOPROTEIN"/>
    <property type="match status" value="1"/>
</dbReference>
<keyword evidence="2" id="KW-0564">Palmitate</keyword>
<dbReference type="SMART" id="SM00062">
    <property type="entry name" value="PBPb"/>
    <property type="match status" value="1"/>
</dbReference>
<dbReference type="AlphaFoldDB" id="A0A268P2D3"/>
<feature type="domain" description="Solute-binding protein family 3/N-terminal" evidence="4">
    <location>
        <begin position="45"/>
        <end position="268"/>
    </location>
</feature>
<accession>A0A268P2D3</accession>
<comment type="caution">
    <text evidence="5">The sequence shown here is derived from an EMBL/GenBank/DDBJ whole genome shotgun (WGS) entry which is preliminary data.</text>
</comment>
<sequence length="280" mass="30596">MKKQLFPYIGLAAAALLSACQGGEPAEENASDENQAWDAIEEKGTIVVATAGTLFPTSYHDDDNELTGFEVELVKEVADLLGVDVTFEEIGVETMTQALNSGRVHLAANSLAITEERQKNFDFSLPYKFSYGSAIVRADDLSGIETLEDLDGKIALGAPTTTYMQKAESYGAEPLFFDNVTNDVYLRAVETGQGDVILNDFYLQSITVEAMPDIDVVVHPTLFYDPSEQAFMMAKGETRLKEAVDEALEQLLADGTASELSKQFFNGQDVTTLPDDIEFQ</sequence>
<keyword evidence="3" id="KW-0449">Lipoprotein</keyword>